<keyword evidence="3" id="KW-1185">Reference proteome</keyword>
<dbReference type="PRINTS" id="PR00412">
    <property type="entry name" value="EPOXHYDRLASE"/>
</dbReference>
<dbReference type="OrthoDB" id="9775557at2"/>
<name>A0A1W1WKF5_SULTA</name>
<dbReference type="Pfam" id="PF00561">
    <property type="entry name" value="Abhydrolase_1"/>
    <property type="match status" value="1"/>
</dbReference>
<dbReference type="Proteomes" id="UP000192660">
    <property type="component" value="Unassembled WGS sequence"/>
</dbReference>
<dbReference type="PRINTS" id="PR00111">
    <property type="entry name" value="ABHYDROLASE"/>
</dbReference>
<dbReference type="InterPro" id="IPR029058">
    <property type="entry name" value="AB_hydrolase_fold"/>
</dbReference>
<dbReference type="AlphaFoldDB" id="A0A1W1WKF5"/>
<evidence type="ECO:0000313" key="3">
    <source>
        <dbReference type="Proteomes" id="UP000192660"/>
    </source>
</evidence>
<dbReference type="GO" id="GO:0016020">
    <property type="term" value="C:membrane"/>
    <property type="evidence" value="ECO:0007669"/>
    <property type="project" value="TreeGrafter"/>
</dbReference>
<dbReference type="EMBL" id="FWWY01000001">
    <property type="protein sequence ID" value="SMC06705.1"/>
    <property type="molecule type" value="Genomic_DNA"/>
</dbReference>
<dbReference type="PANTHER" id="PTHR43798:SF33">
    <property type="entry name" value="HYDROLASE, PUTATIVE (AFU_ORTHOLOGUE AFUA_2G14860)-RELATED"/>
    <property type="match status" value="1"/>
</dbReference>
<dbReference type="InterPro" id="IPR050266">
    <property type="entry name" value="AB_hydrolase_sf"/>
</dbReference>
<organism evidence="2 3">
    <name type="scientific">Sulfobacillus thermosulfidooxidans (strain DSM 9293 / VKM B-1269 / AT-1)</name>
    <dbReference type="NCBI Taxonomy" id="929705"/>
    <lineage>
        <taxon>Bacteria</taxon>
        <taxon>Bacillati</taxon>
        <taxon>Bacillota</taxon>
        <taxon>Clostridia</taxon>
        <taxon>Eubacteriales</taxon>
        <taxon>Clostridiales Family XVII. Incertae Sedis</taxon>
        <taxon>Sulfobacillus</taxon>
    </lineage>
</organism>
<proteinExistence type="predicted"/>
<dbReference type="SUPFAM" id="SSF53474">
    <property type="entry name" value="alpha/beta-Hydrolases"/>
    <property type="match status" value="1"/>
</dbReference>
<dbReference type="Gene3D" id="3.40.50.1820">
    <property type="entry name" value="alpha/beta hydrolase"/>
    <property type="match status" value="1"/>
</dbReference>
<protein>
    <submittedName>
        <fullName evidence="2">Pimeloyl-ACP methyl ester carboxylesterase</fullName>
    </submittedName>
</protein>
<dbReference type="GO" id="GO:0003824">
    <property type="term" value="F:catalytic activity"/>
    <property type="evidence" value="ECO:0007669"/>
    <property type="project" value="InterPro"/>
</dbReference>
<reference evidence="3" key="1">
    <citation type="submission" date="2017-04" db="EMBL/GenBank/DDBJ databases">
        <authorList>
            <person name="Varghese N."/>
            <person name="Submissions S."/>
        </authorList>
    </citation>
    <scope>NUCLEOTIDE SEQUENCE [LARGE SCALE GENOMIC DNA]</scope>
    <source>
        <strain evidence="3">DSM 9293</strain>
    </source>
</reference>
<dbReference type="PANTHER" id="PTHR43798">
    <property type="entry name" value="MONOACYLGLYCEROL LIPASE"/>
    <property type="match status" value="1"/>
</dbReference>
<accession>A0A1W1WKF5</accession>
<dbReference type="RefSeq" id="WP_020373000.1">
    <property type="nucleotide sequence ID" value="NZ_FWWY01000001.1"/>
</dbReference>
<gene>
    <name evidence="2" type="ORF">SAMN00768000_2972</name>
</gene>
<dbReference type="InterPro" id="IPR000073">
    <property type="entry name" value="AB_hydrolase_1"/>
</dbReference>
<sequence length="272" mass="31019">MDVYVGNISVSFDVVGHGPRPLVFLHGWLMSKESWYPLLKYLPLNEYQAFICDVRGFGDSDKPPHGYAIEDYARDTVRLIRAWNIKPVTLIGHSFGGAGSLYVAAKVRHYIDSLVVLDTFPGGGAPSVDPKTKHHLQRVRELIQRTPEQKQGQVLQRIWLQAFHRPPSADVLDIQRQAIKKIYPHVLEQTLHTNLTTNIDQLLPRIHCPTLVIRGEHDRMLSPNVEPLERITHAEFIQIPGAGHYPMLEAPEEVAKQIHDFLLRYPRSSGRR</sequence>
<feature type="domain" description="AB hydrolase-1" evidence="1">
    <location>
        <begin position="21"/>
        <end position="251"/>
    </location>
</feature>
<dbReference type="InterPro" id="IPR000639">
    <property type="entry name" value="Epox_hydrolase-like"/>
</dbReference>
<evidence type="ECO:0000259" key="1">
    <source>
        <dbReference type="Pfam" id="PF00561"/>
    </source>
</evidence>
<evidence type="ECO:0000313" key="2">
    <source>
        <dbReference type="EMBL" id="SMC06705.1"/>
    </source>
</evidence>
<dbReference type="STRING" id="28034.BFX07_10575"/>